<dbReference type="STRING" id="1340429.A0A2G4SX39"/>
<feature type="transmembrane region" description="Helical" evidence="1">
    <location>
        <begin position="33"/>
        <end position="56"/>
    </location>
</feature>
<feature type="transmembrane region" description="Helical" evidence="1">
    <location>
        <begin position="102"/>
        <end position="124"/>
    </location>
</feature>
<reference evidence="2 3" key="1">
    <citation type="journal article" date="2016" name="Proc. Natl. Acad. Sci. U.S.A.">
        <title>Lipid metabolic changes in an early divergent fungus govern the establishment of a mutualistic symbiosis with endobacteria.</title>
        <authorList>
            <person name="Lastovetsky O.A."/>
            <person name="Gaspar M.L."/>
            <person name="Mondo S.J."/>
            <person name="LaButti K.M."/>
            <person name="Sandor L."/>
            <person name="Grigoriev I.V."/>
            <person name="Henry S.A."/>
            <person name="Pawlowska T.E."/>
        </authorList>
    </citation>
    <scope>NUCLEOTIDE SEQUENCE [LARGE SCALE GENOMIC DNA]</scope>
    <source>
        <strain evidence="2 3">ATCC 52813</strain>
    </source>
</reference>
<evidence type="ECO:0000256" key="1">
    <source>
        <dbReference type="SAM" id="Phobius"/>
    </source>
</evidence>
<dbReference type="RefSeq" id="XP_023467058.1">
    <property type="nucleotide sequence ID" value="XM_023612817.1"/>
</dbReference>
<gene>
    <name evidence="2" type="ORF">RHIMIDRAFT_279123</name>
</gene>
<keyword evidence="1" id="KW-0472">Membrane</keyword>
<dbReference type="AlphaFoldDB" id="A0A2G4SX39"/>
<feature type="transmembrane region" description="Helical" evidence="1">
    <location>
        <begin position="68"/>
        <end position="90"/>
    </location>
</feature>
<protein>
    <recommendedName>
        <fullName evidence="4">Integral membrane protein</fullName>
    </recommendedName>
</protein>
<evidence type="ECO:0008006" key="4">
    <source>
        <dbReference type="Google" id="ProtNLM"/>
    </source>
</evidence>
<proteinExistence type="predicted"/>
<feature type="transmembrane region" description="Helical" evidence="1">
    <location>
        <begin position="131"/>
        <end position="152"/>
    </location>
</feature>
<feature type="transmembrane region" description="Helical" evidence="1">
    <location>
        <begin position="213"/>
        <end position="236"/>
    </location>
</feature>
<sequence>MDINFEHSSNVTLEAMNPFNVTYDDLNEPTQSYLRLSTFTIAYLGMCLSCTIWQVMTAAEMVWRKRKWLHYLLFFETLACFVTILCSALNPFTPVDCITRFWIAIIVVNLEGCAIQTILLYKAYICYDRSILLLILGSLINLGYIALIFFYATYGKVPTYKDIIGNCVLNNLEWPALVKLFLDIASNGFLSLAFLAVIFGHYRKFGNSLYKSLISNGILYSVGVIVSNIIIGILIATRTAGGLSADLYCFDWIFTSYLLIRQFKIKPEDEGTTQITITDKQDSESIISSNSSVLVENAQSSVITKFNSGCDKYRISQVLKFEKSKYESGSR</sequence>
<organism evidence="2 3">
    <name type="scientific">Rhizopus microsporus ATCC 52813</name>
    <dbReference type="NCBI Taxonomy" id="1340429"/>
    <lineage>
        <taxon>Eukaryota</taxon>
        <taxon>Fungi</taxon>
        <taxon>Fungi incertae sedis</taxon>
        <taxon>Mucoromycota</taxon>
        <taxon>Mucoromycotina</taxon>
        <taxon>Mucoromycetes</taxon>
        <taxon>Mucorales</taxon>
        <taxon>Mucorineae</taxon>
        <taxon>Rhizopodaceae</taxon>
        <taxon>Rhizopus</taxon>
    </lineage>
</organism>
<evidence type="ECO:0000313" key="2">
    <source>
        <dbReference type="EMBL" id="PHZ13350.1"/>
    </source>
</evidence>
<keyword evidence="1" id="KW-1133">Transmembrane helix</keyword>
<feature type="transmembrane region" description="Helical" evidence="1">
    <location>
        <begin position="180"/>
        <end position="201"/>
    </location>
</feature>
<keyword evidence="1" id="KW-0812">Transmembrane</keyword>
<dbReference type="Proteomes" id="UP000242254">
    <property type="component" value="Unassembled WGS sequence"/>
</dbReference>
<accession>A0A2G4SX39</accession>
<keyword evidence="3" id="KW-1185">Reference proteome</keyword>
<evidence type="ECO:0000313" key="3">
    <source>
        <dbReference type="Proteomes" id="UP000242254"/>
    </source>
</evidence>
<name>A0A2G4SX39_RHIZD</name>
<dbReference type="GeneID" id="35443806"/>
<dbReference type="EMBL" id="KZ303847">
    <property type="protein sequence ID" value="PHZ13350.1"/>
    <property type="molecule type" value="Genomic_DNA"/>
</dbReference>